<keyword evidence="1" id="KW-1133">Transmembrane helix</keyword>
<keyword evidence="1" id="KW-0472">Membrane</keyword>
<keyword evidence="1" id="KW-0812">Transmembrane</keyword>
<protein>
    <submittedName>
        <fullName evidence="2">Uncharacterized protein</fullName>
    </submittedName>
</protein>
<evidence type="ECO:0000313" key="2">
    <source>
        <dbReference type="EMBL" id="QHT98748.1"/>
    </source>
</evidence>
<reference evidence="2" key="1">
    <citation type="journal article" date="2020" name="Nature">
        <title>Giant virus diversity and host interactions through global metagenomics.</title>
        <authorList>
            <person name="Schulz F."/>
            <person name="Roux S."/>
            <person name="Paez-Espino D."/>
            <person name="Jungbluth S."/>
            <person name="Walsh D.A."/>
            <person name="Denef V.J."/>
            <person name="McMahon K.D."/>
            <person name="Konstantinidis K.T."/>
            <person name="Eloe-Fadrosh E.A."/>
            <person name="Kyrpides N.C."/>
            <person name="Woyke T."/>
        </authorList>
    </citation>
    <scope>NUCLEOTIDE SEQUENCE</scope>
    <source>
        <strain evidence="2">GVMAG-M-3300025676-16</strain>
    </source>
</reference>
<organism evidence="2">
    <name type="scientific">viral metagenome</name>
    <dbReference type="NCBI Taxonomy" id="1070528"/>
    <lineage>
        <taxon>unclassified sequences</taxon>
        <taxon>metagenomes</taxon>
        <taxon>organismal metagenomes</taxon>
    </lineage>
</organism>
<dbReference type="EMBL" id="MN740295">
    <property type="protein sequence ID" value="QHT98748.1"/>
    <property type="molecule type" value="Genomic_DNA"/>
</dbReference>
<proteinExistence type="predicted"/>
<feature type="transmembrane region" description="Helical" evidence="1">
    <location>
        <begin position="65"/>
        <end position="87"/>
    </location>
</feature>
<feature type="transmembrane region" description="Helical" evidence="1">
    <location>
        <begin position="93"/>
        <end position="113"/>
    </location>
</feature>
<evidence type="ECO:0000256" key="1">
    <source>
        <dbReference type="SAM" id="Phobius"/>
    </source>
</evidence>
<accession>A0A6C0IZH9</accession>
<sequence length="279" mass="32076">MEEIIQNQTKQEVQKTFENEPENKQSIYRWNDKIELSAKDVGDNSKGYKIMHLNEAQKNKKKYNVLMILGIFLGPIGGIFSAINSILNPDEDPVLPILSCLFGFAAGCIITIIRFGKYDETIVANKQAAARYTGIESSVRRQLSLYRKDRVQANQYMKWLESKYEELFLSAPLLPSAAYEEYEILAKSIGIEIPNQYFDTIKINSEYEDKIVIDLSNKEDIKINIVESQSPEDNSEEQVQEVLSQKEIKRSAGMANFPELNQYSDKMLQYELKRMMGIL</sequence>
<name>A0A6C0IZH9_9ZZZZ</name>
<dbReference type="AlphaFoldDB" id="A0A6C0IZH9"/>